<dbReference type="Proteomes" id="UP000076871">
    <property type="component" value="Unassembled WGS sequence"/>
</dbReference>
<evidence type="ECO:0000313" key="2">
    <source>
        <dbReference type="Proteomes" id="UP000076871"/>
    </source>
</evidence>
<dbReference type="AlphaFoldDB" id="A0A165F6E3"/>
<dbReference type="EMBL" id="KV427615">
    <property type="protein sequence ID" value="KZT08481.1"/>
    <property type="molecule type" value="Genomic_DNA"/>
</dbReference>
<proteinExistence type="predicted"/>
<gene>
    <name evidence="1" type="ORF">LAESUDRAFT_757714</name>
</gene>
<protein>
    <submittedName>
        <fullName evidence="1">Uncharacterized protein</fullName>
    </submittedName>
</protein>
<dbReference type="GeneID" id="63829372"/>
<keyword evidence="2" id="KW-1185">Reference proteome</keyword>
<sequence length="223" mass="25792">MVDHLRSLGFERDLDQMGQDYYILSQLPEVDIPAVLDPSEWTDIKPTIVELMDQRRSVRLFWECVDVVHQQGLPLLEETLSYLKATTEDEEPFPHPIDMAELPKVHEILASTTSAECKFEMLRNALPKLVQNWKWHVQAALQKQVGDETKQPGVKRLQYYDLSFCRQPAKLVFQCTFCGEIRHWPDVTSHYHPGAMHACYEHRALEYQNPHGGQMGFDTVATV</sequence>
<accession>A0A165F6E3</accession>
<dbReference type="RefSeq" id="XP_040766221.1">
    <property type="nucleotide sequence ID" value="XM_040912344.1"/>
</dbReference>
<organism evidence="1 2">
    <name type="scientific">Laetiporus sulphureus 93-53</name>
    <dbReference type="NCBI Taxonomy" id="1314785"/>
    <lineage>
        <taxon>Eukaryota</taxon>
        <taxon>Fungi</taxon>
        <taxon>Dikarya</taxon>
        <taxon>Basidiomycota</taxon>
        <taxon>Agaricomycotina</taxon>
        <taxon>Agaricomycetes</taxon>
        <taxon>Polyporales</taxon>
        <taxon>Laetiporus</taxon>
    </lineage>
</organism>
<reference evidence="1 2" key="1">
    <citation type="journal article" date="2016" name="Mol. Biol. Evol.">
        <title>Comparative Genomics of Early-Diverging Mushroom-Forming Fungi Provides Insights into the Origins of Lignocellulose Decay Capabilities.</title>
        <authorList>
            <person name="Nagy L.G."/>
            <person name="Riley R."/>
            <person name="Tritt A."/>
            <person name="Adam C."/>
            <person name="Daum C."/>
            <person name="Floudas D."/>
            <person name="Sun H."/>
            <person name="Yadav J.S."/>
            <person name="Pangilinan J."/>
            <person name="Larsson K.H."/>
            <person name="Matsuura K."/>
            <person name="Barry K."/>
            <person name="Labutti K."/>
            <person name="Kuo R."/>
            <person name="Ohm R.A."/>
            <person name="Bhattacharya S.S."/>
            <person name="Shirouzu T."/>
            <person name="Yoshinaga Y."/>
            <person name="Martin F.M."/>
            <person name="Grigoriev I.V."/>
            <person name="Hibbett D.S."/>
        </authorList>
    </citation>
    <scope>NUCLEOTIDE SEQUENCE [LARGE SCALE GENOMIC DNA]</scope>
    <source>
        <strain evidence="1 2">93-53</strain>
    </source>
</reference>
<name>A0A165F6E3_9APHY</name>
<dbReference type="OrthoDB" id="2745177at2759"/>
<dbReference type="InParanoid" id="A0A165F6E3"/>
<evidence type="ECO:0000313" key="1">
    <source>
        <dbReference type="EMBL" id="KZT08481.1"/>
    </source>
</evidence>